<dbReference type="InterPro" id="IPR029026">
    <property type="entry name" value="tRNA_m1G_MTases_N"/>
</dbReference>
<evidence type="ECO:0000256" key="2">
    <source>
        <dbReference type="ARBA" id="ARBA00022679"/>
    </source>
</evidence>
<dbReference type="InterPro" id="IPR029028">
    <property type="entry name" value="Alpha/beta_knot_MTases"/>
</dbReference>
<name>A0ABS5S677_9FLAO</name>
<dbReference type="InterPro" id="IPR004441">
    <property type="entry name" value="rRNA_MeTrfase_TrmH"/>
</dbReference>
<dbReference type="PANTHER" id="PTHR46429">
    <property type="entry name" value="23S RRNA (GUANOSINE-2'-O-)-METHYLTRANSFERASE RLMB"/>
    <property type="match status" value="1"/>
</dbReference>
<protein>
    <submittedName>
        <fullName evidence="4">TrmH family RNA methyltransferase</fullName>
    </submittedName>
</protein>
<dbReference type="GO" id="GO:0008168">
    <property type="term" value="F:methyltransferase activity"/>
    <property type="evidence" value="ECO:0007669"/>
    <property type="project" value="UniProtKB-KW"/>
</dbReference>
<dbReference type="GO" id="GO:0032259">
    <property type="term" value="P:methylation"/>
    <property type="evidence" value="ECO:0007669"/>
    <property type="project" value="UniProtKB-KW"/>
</dbReference>
<evidence type="ECO:0000313" key="5">
    <source>
        <dbReference type="Proteomes" id="UP001297092"/>
    </source>
</evidence>
<dbReference type="Proteomes" id="UP001297092">
    <property type="component" value="Unassembled WGS sequence"/>
</dbReference>
<dbReference type="InterPro" id="IPR001537">
    <property type="entry name" value="SpoU_MeTrfase"/>
</dbReference>
<dbReference type="Pfam" id="PF00588">
    <property type="entry name" value="SpoU_methylase"/>
    <property type="match status" value="1"/>
</dbReference>
<evidence type="ECO:0000313" key="4">
    <source>
        <dbReference type="EMBL" id="MBT0608719.1"/>
    </source>
</evidence>
<evidence type="ECO:0000256" key="1">
    <source>
        <dbReference type="ARBA" id="ARBA00022603"/>
    </source>
</evidence>
<organism evidence="4 5">
    <name type="scientific">Aequorivita echinoideorum</name>
    <dbReference type="NCBI Taxonomy" id="1549647"/>
    <lineage>
        <taxon>Bacteria</taxon>
        <taxon>Pseudomonadati</taxon>
        <taxon>Bacteroidota</taxon>
        <taxon>Flavobacteriia</taxon>
        <taxon>Flavobacteriales</taxon>
        <taxon>Flavobacteriaceae</taxon>
        <taxon>Aequorivita</taxon>
    </lineage>
</organism>
<dbReference type="Gene3D" id="3.40.1280.10">
    <property type="match status" value="1"/>
</dbReference>
<dbReference type="EMBL" id="JAHCTB010000004">
    <property type="protein sequence ID" value="MBT0608719.1"/>
    <property type="molecule type" value="Genomic_DNA"/>
</dbReference>
<accession>A0ABS5S677</accession>
<dbReference type="SUPFAM" id="SSF75217">
    <property type="entry name" value="alpha/beta knot"/>
    <property type="match status" value="1"/>
</dbReference>
<sequence>MEQLQHRNSSFKAKQKQIIVICDGVNSPANIGSLFRICEAFGVLEIIFCNAEINLSSNRLLRTARNTISKVKHRISENILSEIENLEANNFELIALEITDESQSIENFVIQSNAKLALVIGNERSGISQAALDGIKKSIHITMFGENSSLNVTQATAIALHNFATKLN</sequence>
<dbReference type="RefSeq" id="WP_214113633.1">
    <property type="nucleotide sequence ID" value="NZ_JAHCTB010000004.1"/>
</dbReference>
<dbReference type="CDD" id="cd18082">
    <property type="entry name" value="SpoU-like_family"/>
    <property type="match status" value="1"/>
</dbReference>
<dbReference type="PANTHER" id="PTHR46429:SF1">
    <property type="entry name" value="23S RRNA (GUANOSINE-2'-O-)-METHYLTRANSFERASE RLMB"/>
    <property type="match status" value="1"/>
</dbReference>
<reference evidence="4 5" key="1">
    <citation type="submission" date="2021-05" db="EMBL/GenBank/DDBJ databases">
        <title>Aequorivita echinoideorum JCM 30378 genome.</title>
        <authorList>
            <person name="Zhang H."/>
            <person name="Li C."/>
        </authorList>
    </citation>
    <scope>NUCLEOTIDE SEQUENCE [LARGE SCALE GENOMIC DNA]</scope>
    <source>
        <strain evidence="4 5">JCM30378</strain>
    </source>
</reference>
<feature type="domain" description="tRNA/rRNA methyltransferase SpoU type" evidence="3">
    <location>
        <begin position="18"/>
        <end position="161"/>
    </location>
</feature>
<comment type="caution">
    <text evidence="4">The sequence shown here is derived from an EMBL/GenBank/DDBJ whole genome shotgun (WGS) entry which is preliminary data.</text>
</comment>
<keyword evidence="2" id="KW-0808">Transferase</keyword>
<keyword evidence="5" id="KW-1185">Reference proteome</keyword>
<gene>
    <name evidence="4" type="ORF">KIV10_11025</name>
</gene>
<keyword evidence="1 4" id="KW-0489">Methyltransferase</keyword>
<proteinExistence type="predicted"/>
<evidence type="ECO:0000259" key="3">
    <source>
        <dbReference type="Pfam" id="PF00588"/>
    </source>
</evidence>